<dbReference type="Proteomes" id="UP000676967">
    <property type="component" value="Chromosome"/>
</dbReference>
<dbReference type="Gene3D" id="1.10.10.60">
    <property type="entry name" value="Homeodomain-like"/>
    <property type="match status" value="1"/>
</dbReference>
<dbReference type="InterPro" id="IPR050109">
    <property type="entry name" value="HTH-type_TetR-like_transc_reg"/>
</dbReference>
<dbReference type="Gene3D" id="1.10.357.10">
    <property type="entry name" value="Tetracycline Repressor, domain 2"/>
    <property type="match status" value="1"/>
</dbReference>
<evidence type="ECO:0000313" key="7">
    <source>
        <dbReference type="Proteomes" id="UP000676967"/>
    </source>
</evidence>
<dbReference type="SUPFAM" id="SSF48498">
    <property type="entry name" value="Tetracyclin repressor-like, C-terminal domain"/>
    <property type="match status" value="1"/>
</dbReference>
<dbReference type="InterPro" id="IPR036271">
    <property type="entry name" value="Tet_transcr_reg_TetR-rel_C_sf"/>
</dbReference>
<keyword evidence="1" id="KW-0805">Transcription regulation</keyword>
<evidence type="ECO:0000313" key="6">
    <source>
        <dbReference type="EMBL" id="BCJ41492.1"/>
    </source>
</evidence>
<dbReference type="InterPro" id="IPR001647">
    <property type="entry name" value="HTH_TetR"/>
</dbReference>
<dbReference type="InterPro" id="IPR009057">
    <property type="entry name" value="Homeodomain-like_sf"/>
</dbReference>
<evidence type="ECO:0000256" key="1">
    <source>
        <dbReference type="ARBA" id="ARBA00023015"/>
    </source>
</evidence>
<accession>A0ABN6C8D3</accession>
<organism evidence="6 7">
    <name type="scientific">Actinoplanes ianthinogenes</name>
    <dbReference type="NCBI Taxonomy" id="122358"/>
    <lineage>
        <taxon>Bacteria</taxon>
        <taxon>Bacillati</taxon>
        <taxon>Actinomycetota</taxon>
        <taxon>Actinomycetes</taxon>
        <taxon>Micromonosporales</taxon>
        <taxon>Micromonosporaceae</taxon>
        <taxon>Actinoplanes</taxon>
    </lineage>
</organism>
<name>A0ABN6C8D3_9ACTN</name>
<evidence type="ECO:0000259" key="5">
    <source>
        <dbReference type="PROSITE" id="PS50977"/>
    </source>
</evidence>
<evidence type="ECO:0000256" key="3">
    <source>
        <dbReference type="ARBA" id="ARBA00023163"/>
    </source>
</evidence>
<dbReference type="InterPro" id="IPR011075">
    <property type="entry name" value="TetR_C"/>
</dbReference>
<dbReference type="SUPFAM" id="SSF46689">
    <property type="entry name" value="Homeodomain-like"/>
    <property type="match status" value="1"/>
</dbReference>
<dbReference type="PANTHER" id="PTHR30055:SF148">
    <property type="entry name" value="TETR-FAMILY TRANSCRIPTIONAL REGULATOR"/>
    <property type="match status" value="1"/>
</dbReference>
<keyword evidence="2 4" id="KW-0238">DNA-binding</keyword>
<dbReference type="PROSITE" id="PS50977">
    <property type="entry name" value="HTH_TETR_2"/>
    <property type="match status" value="1"/>
</dbReference>
<feature type="domain" description="HTH tetR-type" evidence="5">
    <location>
        <begin position="17"/>
        <end position="77"/>
    </location>
</feature>
<keyword evidence="3" id="KW-0804">Transcription</keyword>
<keyword evidence="7" id="KW-1185">Reference proteome</keyword>
<gene>
    <name evidence="6" type="ORF">Aiant_21490</name>
</gene>
<evidence type="ECO:0000256" key="2">
    <source>
        <dbReference type="ARBA" id="ARBA00023125"/>
    </source>
</evidence>
<dbReference type="PANTHER" id="PTHR30055">
    <property type="entry name" value="HTH-TYPE TRANSCRIPTIONAL REGULATOR RUTR"/>
    <property type="match status" value="1"/>
</dbReference>
<sequence>MQLEFRLTASRPGGRTARTAEAVTAALTAELLEVGYAGTSIDRIARRAGVAKTTVYRRWGTVGQLVVDVFAGIAGQQVPVPDTGSLEGDLRELARSTITMLREPESRAVFDIVVGEAIHDPAARAALDTFFAARISNAAVMVERAVARGEAPAETDPAEVIRQVGSTWYARMYITGEPITLADADRAAAVTALATRAGLLT</sequence>
<evidence type="ECO:0000256" key="4">
    <source>
        <dbReference type="PROSITE-ProRule" id="PRU00335"/>
    </source>
</evidence>
<dbReference type="Pfam" id="PF00440">
    <property type="entry name" value="TetR_N"/>
    <property type="match status" value="1"/>
</dbReference>
<protein>
    <submittedName>
        <fullName evidence="6">TetR family transcriptional regulator</fullName>
    </submittedName>
</protein>
<dbReference type="Pfam" id="PF16859">
    <property type="entry name" value="TetR_C_11"/>
    <property type="match status" value="1"/>
</dbReference>
<reference evidence="6 7" key="1">
    <citation type="submission" date="2020-08" db="EMBL/GenBank/DDBJ databases">
        <title>Whole genome shotgun sequence of Actinoplanes ianthinogenes NBRC 13996.</title>
        <authorList>
            <person name="Komaki H."/>
            <person name="Tamura T."/>
        </authorList>
    </citation>
    <scope>NUCLEOTIDE SEQUENCE [LARGE SCALE GENOMIC DNA]</scope>
    <source>
        <strain evidence="6 7">NBRC 13996</strain>
    </source>
</reference>
<dbReference type="EMBL" id="AP023356">
    <property type="protein sequence ID" value="BCJ41492.1"/>
    <property type="molecule type" value="Genomic_DNA"/>
</dbReference>
<proteinExistence type="predicted"/>
<feature type="DNA-binding region" description="H-T-H motif" evidence="4">
    <location>
        <begin position="40"/>
        <end position="59"/>
    </location>
</feature>